<feature type="compositionally biased region" description="Acidic residues" evidence="1">
    <location>
        <begin position="867"/>
        <end position="878"/>
    </location>
</feature>
<feature type="compositionally biased region" description="Polar residues" evidence="1">
    <location>
        <begin position="660"/>
        <end position="671"/>
    </location>
</feature>
<dbReference type="InterPro" id="IPR003993">
    <property type="entry name" value="Treacle_dom"/>
</dbReference>
<feature type="compositionally biased region" description="Low complexity" evidence="1">
    <location>
        <begin position="705"/>
        <end position="748"/>
    </location>
</feature>
<feature type="compositionally biased region" description="Acidic residues" evidence="1">
    <location>
        <begin position="331"/>
        <end position="346"/>
    </location>
</feature>
<dbReference type="PANTHER" id="PTHR20787">
    <property type="entry name" value="TREACLE"/>
    <property type="match status" value="1"/>
</dbReference>
<evidence type="ECO:0000256" key="1">
    <source>
        <dbReference type="SAM" id="MobiDB-lite"/>
    </source>
</evidence>
<dbReference type="PRINTS" id="PR01503">
    <property type="entry name" value="TREACLE"/>
</dbReference>
<feature type="compositionally biased region" description="Polar residues" evidence="1">
    <location>
        <begin position="944"/>
        <end position="957"/>
    </location>
</feature>
<feature type="domain" description="Treacle protein" evidence="2">
    <location>
        <begin position="188"/>
        <end position="259"/>
    </location>
</feature>
<feature type="compositionally biased region" description="Basic and acidic residues" evidence="1">
    <location>
        <begin position="979"/>
        <end position="990"/>
    </location>
</feature>
<feature type="domain" description="Treacle protein" evidence="2">
    <location>
        <begin position="325"/>
        <end position="837"/>
    </location>
</feature>
<evidence type="ECO:0000313" key="4">
    <source>
        <dbReference type="RefSeq" id="XP_024588010.1"/>
    </source>
</evidence>
<sequence length="1387" mass="141995">MAEARKRRELLPLIYQHLLQAGFVRAAREVKEQSGQKSFLTQPVTLLDIYTHWQQTSEIGQKRKAEEDAALQAKKTRVSDPITSSESSEEEEEVAQEAEAGSTKAIPALASTNSSATGMVLPSSVKEKAKAKTKKASKTVNSTAHPASGKAVAHLLTRKSPQKAAGPSANTILVSETEEEGGVSALRTTAKAGMAVASQAASSSEDTSGSSDETDVEVKPAVKPPQVKASAAAAKESPRRRAAPTPGKAGCVTPQVRGGAMTPASRAKKPEEVSESSEESESEEGAPAGTPSQVKASQKTVQVRAASGPAKGTPGKGATPAPPGKAGKPEEDSESSSEESDSEEETPAAQTLLQAKPSGKLPQVRATAAAPAQVLSPGKGAPPAPRGKAGPAAIQAQTRGQEEDSDSSSEESDSEGEASTAVPHTTSLAQAKPLGKNSQVRAASATSTGPSAKSAVPALPQKARAVAAQVAKWEEDSESCSEEESDSEGEALRTAALTQAKSSGKVLQVRPASGPTQGPPQKAGPAAAQVKTKRSKEDSESSEEESDSEDEAATAKTPVQAKSAVKTSQTKVSPRKGTPITPASAKVPPVQVSAPAPWKAGTVTSPACTSSPAVVRGTQRPEEDSSSSEEPESEEETAPATSVGQVKSVGKSLPVKAASAPTQGPSGQRTTPGLPGKAGPAVAQVKAEVQEDSESSEEESDNEEAASAAAQVKTSVKTTQTKANPAATRVASAKGAASAPGKGVSAAAQAKVGSPAKVKPPARAPQSSAVSGRGQVSVPAMGKALAAAAQAQLGPVRGPQEDSESSEEESDSEGEVPAQAKPSGKTPQVRTASASTKGSPRKGAAPAPPGKAGAPAAQAGKRKEDLESSSEEESDSDGETPAAVPPAQVIKTPLIFVDPNRSPAGPAATPAQTQATSTPRKAQASESTPRSSSESEDEDVIPATQCSTPAIRTSVATVPTAHPRAALRASMVGAGSSEDTSRVSEGKKQETPATQTNSARGTLPMTSPQSTPAQARGANKLRKPEVPATQRAIATPSGRPKAKASGTSDDSKDSSGSSSGSEDDAEGPQVAPLTHRPGPAPSRRETLVEETTADSSDDEVVAPSQSLLSGYVTPGLTPASSQASKATPKPDPNPSVSSTPATRDAPDGKQEEVEPQQAAGTVSPKTGRREASATPQKTGKGPRSPQTSMQALQSDITRRLLSEPWPLSEAQVQASVAKVLAELLEQEKKKAMGAAKEGSRKGRLGNKRKLSEDQTAAGAPRSKKKKQLGAGDGGERAVSPEKAPRTSKGKSKRDKASGDIKEKKEKESPGSQGAKEKPEGEPGKVKGEGGDQGNPKSKKEKKKADKKKKDKEKKEKKKKAKKASTKDPDSPLQKKKKKKKKTAEQTV</sequence>
<dbReference type="GO" id="GO:0005730">
    <property type="term" value="C:nucleolus"/>
    <property type="evidence" value="ECO:0007669"/>
    <property type="project" value="TreeGrafter"/>
</dbReference>
<dbReference type="GO" id="GO:0097110">
    <property type="term" value="F:scaffold protein binding"/>
    <property type="evidence" value="ECO:0007669"/>
    <property type="project" value="TreeGrafter"/>
</dbReference>
<dbReference type="Proteomes" id="UP000252040">
    <property type="component" value="Unplaced"/>
</dbReference>
<keyword evidence="3" id="KW-1185">Reference proteome</keyword>
<feature type="compositionally biased region" description="Polar residues" evidence="1">
    <location>
        <begin position="1184"/>
        <end position="1195"/>
    </location>
</feature>
<dbReference type="SMART" id="SM00667">
    <property type="entry name" value="LisH"/>
    <property type="match status" value="1"/>
</dbReference>
<feature type="compositionally biased region" description="Acidic residues" evidence="1">
    <location>
        <begin position="690"/>
        <end position="704"/>
    </location>
</feature>
<evidence type="ECO:0000313" key="3">
    <source>
        <dbReference type="Proteomes" id="UP000252040"/>
    </source>
</evidence>
<organism evidence="3 4">
    <name type="scientific">Neophocaena asiaeorientalis asiaeorientalis</name>
    <name type="common">Yangtze finless porpoise</name>
    <name type="synonym">Neophocaena phocaenoides subsp. asiaeorientalis</name>
    <dbReference type="NCBI Taxonomy" id="1706337"/>
    <lineage>
        <taxon>Eukaryota</taxon>
        <taxon>Metazoa</taxon>
        <taxon>Chordata</taxon>
        <taxon>Craniata</taxon>
        <taxon>Vertebrata</taxon>
        <taxon>Euteleostomi</taxon>
        <taxon>Mammalia</taxon>
        <taxon>Eutheria</taxon>
        <taxon>Laurasiatheria</taxon>
        <taxon>Artiodactyla</taxon>
        <taxon>Whippomorpha</taxon>
        <taxon>Cetacea</taxon>
        <taxon>Odontoceti</taxon>
        <taxon>Phocoenidae</taxon>
        <taxon>Neophocaena</taxon>
    </lineage>
</organism>
<feature type="compositionally biased region" description="Acidic residues" evidence="1">
    <location>
        <begin position="273"/>
        <end position="284"/>
    </location>
</feature>
<feature type="compositionally biased region" description="Low complexity" evidence="1">
    <location>
        <begin position="197"/>
        <end position="211"/>
    </location>
</feature>
<feature type="compositionally biased region" description="Acidic residues" evidence="1">
    <location>
        <begin position="1091"/>
        <end position="1100"/>
    </location>
</feature>
<dbReference type="GeneID" id="112391098"/>
<proteinExistence type="predicted"/>
<dbReference type="PROSITE" id="PS50896">
    <property type="entry name" value="LISH"/>
    <property type="match status" value="1"/>
</dbReference>
<dbReference type="GO" id="GO:0003723">
    <property type="term" value="F:RNA binding"/>
    <property type="evidence" value="ECO:0007669"/>
    <property type="project" value="TreeGrafter"/>
</dbReference>
<evidence type="ECO:0000259" key="2">
    <source>
        <dbReference type="Pfam" id="PF03546"/>
    </source>
</evidence>
<feature type="compositionally biased region" description="Polar residues" evidence="1">
    <location>
        <begin position="290"/>
        <end position="301"/>
    </location>
</feature>
<feature type="compositionally biased region" description="Acidic residues" evidence="1">
    <location>
        <begin position="540"/>
        <end position="552"/>
    </location>
</feature>
<reference evidence="4" key="1">
    <citation type="submission" date="2025-08" db="UniProtKB">
        <authorList>
            <consortium name="RefSeq"/>
        </authorList>
    </citation>
    <scope>IDENTIFICATION</scope>
    <source>
        <tissue evidence="4">Meat</tissue>
    </source>
</reference>
<dbReference type="GO" id="GO:0042790">
    <property type="term" value="P:nucleolar large rRNA transcription by RNA polymerase I"/>
    <property type="evidence" value="ECO:0007669"/>
    <property type="project" value="TreeGrafter"/>
</dbReference>
<feature type="compositionally biased region" description="Polar residues" evidence="1">
    <location>
        <begin position="602"/>
        <end position="612"/>
    </location>
</feature>
<feature type="compositionally biased region" description="Low complexity" evidence="1">
    <location>
        <begin position="837"/>
        <end position="859"/>
    </location>
</feature>
<dbReference type="InterPro" id="IPR017859">
    <property type="entry name" value="Treacle"/>
</dbReference>
<protein>
    <submittedName>
        <fullName evidence="4">Treacle protein isoform X7</fullName>
    </submittedName>
</protein>
<gene>
    <name evidence="4" type="primary">TCOF1</name>
</gene>
<dbReference type="InterPro" id="IPR006594">
    <property type="entry name" value="LisH"/>
</dbReference>
<name>A0A341ABJ2_NEOAA</name>
<feature type="compositionally biased region" description="Low complexity" evidence="1">
    <location>
        <begin position="1043"/>
        <end position="1060"/>
    </location>
</feature>
<feature type="region of interest" description="Disordered" evidence="1">
    <location>
        <begin position="788"/>
        <end position="1197"/>
    </location>
</feature>
<feature type="compositionally biased region" description="Low complexity" evidence="1">
    <location>
        <begin position="461"/>
        <end position="471"/>
    </location>
</feature>
<feature type="compositionally biased region" description="Low complexity" evidence="1">
    <location>
        <begin position="305"/>
        <end position="319"/>
    </location>
</feature>
<feature type="compositionally biased region" description="Basic residues" evidence="1">
    <location>
        <begin position="1336"/>
        <end position="1363"/>
    </location>
</feature>
<feature type="compositionally biased region" description="Polar residues" evidence="1">
    <location>
        <begin position="825"/>
        <end position="836"/>
    </location>
</feature>
<feature type="compositionally biased region" description="Basic and acidic residues" evidence="1">
    <location>
        <begin position="1294"/>
        <end position="1329"/>
    </location>
</feature>
<feature type="compositionally biased region" description="Acidic residues" evidence="1">
    <location>
        <begin position="801"/>
        <end position="814"/>
    </location>
</feature>
<feature type="region of interest" description="Disordered" evidence="1">
    <location>
        <begin position="1229"/>
        <end position="1387"/>
    </location>
</feature>
<dbReference type="PANTHER" id="PTHR20787:SF10">
    <property type="entry name" value="TREACLE PROTEIN"/>
    <property type="match status" value="1"/>
</dbReference>
<dbReference type="RefSeq" id="XP_024588010.1">
    <property type="nucleotide sequence ID" value="XM_024732242.1"/>
</dbReference>
<feature type="compositionally biased region" description="Polar residues" evidence="1">
    <location>
        <begin position="991"/>
        <end position="1013"/>
    </location>
</feature>
<feature type="compositionally biased region" description="Basic and acidic residues" evidence="1">
    <location>
        <begin position="1273"/>
        <end position="1284"/>
    </location>
</feature>
<feature type="compositionally biased region" description="Acidic residues" evidence="1">
    <location>
        <begin position="475"/>
        <end position="489"/>
    </location>
</feature>
<feature type="compositionally biased region" description="Low complexity" evidence="1">
    <location>
        <begin position="902"/>
        <end position="932"/>
    </location>
</feature>
<feature type="region of interest" description="Disordered" evidence="1">
    <location>
        <begin position="57"/>
        <end position="776"/>
    </location>
</feature>
<dbReference type="CTD" id="6949"/>
<feature type="compositionally biased region" description="Polar residues" evidence="1">
    <location>
        <begin position="436"/>
        <end position="451"/>
    </location>
</feature>
<feature type="compositionally biased region" description="Acidic residues" evidence="1">
    <location>
        <begin position="403"/>
        <end position="416"/>
    </location>
</feature>
<feature type="compositionally biased region" description="Acidic residues" evidence="1">
    <location>
        <begin position="87"/>
        <end position="96"/>
    </location>
</feature>
<feature type="compositionally biased region" description="Low complexity" evidence="1">
    <location>
        <begin position="514"/>
        <end position="529"/>
    </location>
</feature>
<dbReference type="Pfam" id="PF03546">
    <property type="entry name" value="Treacle"/>
    <property type="match status" value="2"/>
</dbReference>
<accession>A0A341ABJ2</accession>
<feature type="compositionally biased region" description="Acidic residues" evidence="1">
    <location>
        <begin position="624"/>
        <end position="637"/>
    </location>
</feature>